<organism evidence="11 12">
    <name type="scientific">Schizosaccharomyces osmophilus</name>
    <dbReference type="NCBI Taxonomy" id="2545709"/>
    <lineage>
        <taxon>Eukaryota</taxon>
        <taxon>Fungi</taxon>
        <taxon>Dikarya</taxon>
        <taxon>Ascomycota</taxon>
        <taxon>Taphrinomycotina</taxon>
        <taxon>Schizosaccharomycetes</taxon>
        <taxon>Schizosaccharomycetales</taxon>
        <taxon>Schizosaccharomycetaceae</taxon>
        <taxon>Schizosaccharomyces</taxon>
    </lineage>
</organism>
<proteinExistence type="inferred from homology"/>
<keyword evidence="5" id="KW-0648">Protein biosynthesis</keyword>
<dbReference type="GO" id="GO:0005829">
    <property type="term" value="C:cytosol"/>
    <property type="evidence" value="ECO:0007669"/>
    <property type="project" value="UniProtKB-SubCell"/>
</dbReference>
<keyword evidence="4 11" id="KW-0396">Initiation factor</keyword>
<dbReference type="PANTHER" id="PTHR10233:SF14">
    <property type="entry name" value="TRANSLATION INITIATION FACTOR EIF-2B SUBUNIT DELTA"/>
    <property type="match status" value="1"/>
</dbReference>
<dbReference type="KEGG" id="som:SOMG_04747"/>
<evidence type="ECO:0000256" key="9">
    <source>
        <dbReference type="RuleBase" id="RU003814"/>
    </source>
</evidence>
<dbReference type="SUPFAM" id="SSF100950">
    <property type="entry name" value="NagB/RpiA/CoA transferase-like"/>
    <property type="match status" value="1"/>
</dbReference>
<dbReference type="Pfam" id="PF01008">
    <property type="entry name" value="IF-2B"/>
    <property type="match status" value="1"/>
</dbReference>
<reference evidence="11 12" key="1">
    <citation type="journal article" date="2023" name="G3 (Bethesda)">
        <title>A high-quality reference genome for the fission yeast Schizosaccharomyces osmophilus.</title>
        <authorList>
            <person name="Jia G.S."/>
            <person name="Zhang W.C."/>
            <person name="Liang Y."/>
            <person name="Liu X.H."/>
            <person name="Rhind N."/>
            <person name="Pidoux A."/>
            <person name="Brysch-Herzberg M."/>
            <person name="Du L.L."/>
        </authorList>
    </citation>
    <scope>NUCLEOTIDE SEQUENCE [LARGE SCALE GENOMIC DNA]</scope>
    <source>
        <strain evidence="11 12">CBS 15793</strain>
    </source>
</reference>
<evidence type="ECO:0000256" key="7">
    <source>
        <dbReference type="ARBA" id="ARBA00044356"/>
    </source>
</evidence>
<dbReference type="Gene3D" id="3.40.50.10470">
    <property type="entry name" value="Translation initiation factor eif-2b, domain 2"/>
    <property type="match status" value="1"/>
</dbReference>
<dbReference type="InterPro" id="IPR000649">
    <property type="entry name" value="IF-2B-related"/>
</dbReference>
<comment type="subunit">
    <text evidence="8">Component of the translation initiation factor 2B (eIF2B) complex which is a heterodecamer of two sets of five different subunits: alpha, beta, gamma, delta and epsilon. Subunits alpha, beta and delta comprise a regulatory subcomplex and subunits epsilon and gamma comprise a catalytic subcomplex. Within the complex, the hexameric regulatory complex resides at the center, with the two heterodimeric catalytic subcomplexes bound on opposite sides.</text>
</comment>
<dbReference type="Proteomes" id="UP001212411">
    <property type="component" value="Chromosome 3"/>
</dbReference>
<dbReference type="InterPro" id="IPR042529">
    <property type="entry name" value="IF_2B-like_C"/>
</dbReference>
<keyword evidence="12" id="KW-1185">Reference proteome</keyword>
<evidence type="ECO:0000256" key="3">
    <source>
        <dbReference type="ARBA" id="ARBA00022490"/>
    </source>
</evidence>
<evidence type="ECO:0000256" key="5">
    <source>
        <dbReference type="ARBA" id="ARBA00022917"/>
    </source>
</evidence>
<evidence type="ECO:0000256" key="4">
    <source>
        <dbReference type="ARBA" id="ARBA00022540"/>
    </source>
</evidence>
<evidence type="ECO:0000256" key="2">
    <source>
        <dbReference type="ARBA" id="ARBA00007251"/>
    </source>
</evidence>
<comment type="subcellular location">
    <subcellularLocation>
        <location evidence="1">Cytoplasm</location>
        <location evidence="1">Cytosol</location>
    </subcellularLocation>
</comment>
<evidence type="ECO:0000313" key="11">
    <source>
        <dbReference type="EMBL" id="WBW75606.1"/>
    </source>
</evidence>
<feature type="compositionally biased region" description="Low complexity" evidence="10">
    <location>
        <begin position="85"/>
        <end position="105"/>
    </location>
</feature>
<name>A0AAE9WJY8_9SCHI</name>
<feature type="region of interest" description="Disordered" evidence="10">
    <location>
        <begin position="1"/>
        <end position="108"/>
    </location>
</feature>
<dbReference type="RefSeq" id="XP_056039849.1">
    <property type="nucleotide sequence ID" value="XM_056183526.1"/>
</dbReference>
<gene>
    <name evidence="11" type="primary">tif224</name>
    <name evidence="11" type="ORF">SOMG_04747</name>
</gene>
<feature type="compositionally biased region" description="Polar residues" evidence="10">
    <location>
        <begin position="20"/>
        <end position="37"/>
    </location>
</feature>
<dbReference type="GeneID" id="80878215"/>
<evidence type="ECO:0000256" key="8">
    <source>
        <dbReference type="ARBA" id="ARBA00046432"/>
    </source>
</evidence>
<evidence type="ECO:0000256" key="1">
    <source>
        <dbReference type="ARBA" id="ARBA00004514"/>
    </source>
</evidence>
<dbReference type="EMBL" id="CP115613">
    <property type="protein sequence ID" value="WBW75606.1"/>
    <property type="molecule type" value="Genomic_DNA"/>
</dbReference>
<dbReference type="InterPro" id="IPR037171">
    <property type="entry name" value="NagB/RpiA_transferase-like"/>
</dbReference>
<feature type="compositionally biased region" description="Basic and acidic residues" evidence="10">
    <location>
        <begin position="40"/>
        <end position="84"/>
    </location>
</feature>
<dbReference type="AlphaFoldDB" id="A0AAE9WJY8"/>
<evidence type="ECO:0000256" key="6">
    <source>
        <dbReference type="ARBA" id="ARBA00044147"/>
    </source>
</evidence>
<protein>
    <recommendedName>
        <fullName evidence="6">Translation initiation factor eIF2B subunit delta</fullName>
    </recommendedName>
    <alternativeName>
        <fullName evidence="7">eIF2B GDP-GTP exchange factor subunit delta</fullName>
    </alternativeName>
</protein>
<dbReference type="GO" id="GO:0003743">
    <property type="term" value="F:translation initiation factor activity"/>
    <property type="evidence" value="ECO:0007669"/>
    <property type="project" value="UniProtKB-KW"/>
</dbReference>
<comment type="similarity">
    <text evidence="2 9">Belongs to the eIF-2B alpha/beta/delta subunits family.</text>
</comment>
<dbReference type="PANTHER" id="PTHR10233">
    <property type="entry name" value="TRANSLATION INITIATION FACTOR EIF-2B"/>
    <property type="match status" value="1"/>
</dbReference>
<keyword evidence="3" id="KW-0963">Cytoplasm</keyword>
<evidence type="ECO:0000256" key="10">
    <source>
        <dbReference type="SAM" id="MobiDB-lite"/>
    </source>
</evidence>
<sequence>MAIPTEQAREVPNEPVAIKETNTGAAGAESNTQTVNTGAEPKRSGKDLKALKKAEKQASRKARADQQGGGKEKGNSSDDKKQDQNSKGGSQPKKSSKQNGKGSPPVLKKEDPAVLEQRFFEEKQVSIFSHLDWRRRRTTENLPKDIHPAVIRLGLKLSNYKVFGSNQRCIELLKTFKKVIRDYQTPFKTTLSRHLTTHVNSQIAYLVSTRPLSISMGSAIRFLKLEISVLDIDLTEEEGKEVLLEKIDNFIRDRIVIAGKAIVQAAAEKIQDGDIILTYLHSSTVNDVLVYAKNIGKQFRVIVVDSRPEFEGRACLKLLTSHGILCTYVMISALAYTMQEVTKIFLGGHAMLSNGALYSRAGTSLIALLGKEANVPVIACCESYKFTERIQLDSLVYNELAPGDQLINTSVDENQEKPSELSDWHSVKNLKLLNLKYDVTPPRLITVCVCEMGLLPSTSVPAIINEFKQVYA</sequence>
<accession>A0AAE9WJY8</accession>
<evidence type="ECO:0000313" key="12">
    <source>
        <dbReference type="Proteomes" id="UP001212411"/>
    </source>
</evidence>